<name>A0A0N4V4I4_ENTVE</name>
<feature type="region of interest" description="Disordered" evidence="5">
    <location>
        <begin position="188"/>
        <end position="210"/>
    </location>
</feature>
<keyword evidence="3" id="KW-0372">Hormone</keyword>
<reference evidence="8" key="1">
    <citation type="submission" date="2017-02" db="UniProtKB">
        <authorList>
            <consortium name="WormBaseParasite"/>
        </authorList>
    </citation>
    <scope>IDENTIFICATION</scope>
</reference>
<comment type="subunit">
    <text evidence="2">Homodimer; disulfide-linked.</text>
</comment>
<evidence type="ECO:0000256" key="4">
    <source>
        <dbReference type="ARBA" id="ARBA00023157"/>
    </source>
</evidence>
<dbReference type="OrthoDB" id="5805553at2759"/>
<comment type="similarity">
    <text evidence="1">Belongs to the stanniocalcin family.</text>
</comment>
<evidence type="ECO:0000256" key="1">
    <source>
        <dbReference type="ARBA" id="ARBA00008693"/>
    </source>
</evidence>
<protein>
    <submittedName>
        <fullName evidence="8">HTH psq-type domain-containing protein</fullName>
    </submittedName>
</protein>
<gene>
    <name evidence="6" type="ORF">EVEC_LOCUS4725</name>
</gene>
<accession>A0A0N4V4I4</accession>
<dbReference type="Proteomes" id="UP000274131">
    <property type="component" value="Unassembled WGS sequence"/>
</dbReference>
<keyword evidence="4" id="KW-1015">Disulfide bond</keyword>
<reference evidence="6 7" key="2">
    <citation type="submission" date="2018-10" db="EMBL/GenBank/DDBJ databases">
        <authorList>
            <consortium name="Pathogen Informatics"/>
        </authorList>
    </citation>
    <scope>NUCLEOTIDE SEQUENCE [LARGE SCALE GENOMIC DNA]</scope>
</reference>
<dbReference type="PANTHER" id="PTHR11245">
    <property type="entry name" value="STANNIOCALCIN"/>
    <property type="match status" value="1"/>
</dbReference>
<evidence type="ECO:0000313" key="6">
    <source>
        <dbReference type="EMBL" id="VDD89974.1"/>
    </source>
</evidence>
<dbReference type="GO" id="GO:0006874">
    <property type="term" value="P:intracellular calcium ion homeostasis"/>
    <property type="evidence" value="ECO:0007669"/>
    <property type="project" value="TreeGrafter"/>
</dbReference>
<dbReference type="PANTHER" id="PTHR11245:SF6">
    <property type="entry name" value="DUF19 DOMAIN-CONTAINING PROTEIN"/>
    <property type="match status" value="1"/>
</dbReference>
<dbReference type="AlphaFoldDB" id="A0A0N4V4I4"/>
<keyword evidence="7" id="KW-1185">Reference proteome</keyword>
<evidence type="ECO:0000256" key="2">
    <source>
        <dbReference type="ARBA" id="ARBA00011748"/>
    </source>
</evidence>
<sequence>MDFDVTNSANLVLDFWHGSEIASPLAKKRRPVRKLEDDVNYEPADIERAVSEAITGCKYTEEERKERLRIAVLDALFKRRTMKSSSQHHGVPFTTLQTYFHRSKQILANEAKQQSLLESFQEQTISCCCPAQWWLADLRSLVLWPSVVFVNVGYGGKTNCLIAQGPKTSPRSKLEDVLYKLNSGLDGGINDSPNASEVPHPTGSNKRKPKTVRRVVEAESIEISNGLEDKYVDQTEMQQAFLNQLLANASLQFPSTVDCGDVLNQNGNLTDINFIAVPPVSAEVRDEVLSYYASMNSFTEEMKKQLQGSVLDGSLAELFGESSESAAIDGDSWLADLGDSSEEIEKASIAGSSVDSKKSEKEFIYGPPIDPDDTERVLAIEQGVKEICASSMYVGEQKEKLLSAVLMVVRGELTINAASNMMQLPSSTVHPYVHRARSALGVLLPPQASGPTFWTAMKAHEKGIPLRIFALVGEDTFRNKAERSLRAVVPTQTDTVNDPLNGCIDSEKLDKLVIELVKTSLYDASGKQKLKDAVVKNAE</sequence>
<dbReference type="STRING" id="51028.A0A0N4V4I4"/>
<dbReference type="GO" id="GO:0005615">
    <property type="term" value="C:extracellular space"/>
    <property type="evidence" value="ECO:0007669"/>
    <property type="project" value="TreeGrafter"/>
</dbReference>
<dbReference type="InterPro" id="IPR004978">
    <property type="entry name" value="Stanniocalcin"/>
</dbReference>
<evidence type="ECO:0000313" key="7">
    <source>
        <dbReference type="Proteomes" id="UP000274131"/>
    </source>
</evidence>
<dbReference type="GO" id="GO:0005179">
    <property type="term" value="F:hormone activity"/>
    <property type="evidence" value="ECO:0007669"/>
    <property type="project" value="UniProtKB-KW"/>
</dbReference>
<evidence type="ECO:0000313" key="8">
    <source>
        <dbReference type="WBParaSite" id="EVEC_0000504101-mRNA-1"/>
    </source>
</evidence>
<evidence type="ECO:0000256" key="5">
    <source>
        <dbReference type="SAM" id="MobiDB-lite"/>
    </source>
</evidence>
<dbReference type="WBParaSite" id="EVEC_0000504101-mRNA-1">
    <property type="protein sequence ID" value="EVEC_0000504101-mRNA-1"/>
    <property type="gene ID" value="EVEC_0000504101"/>
</dbReference>
<dbReference type="EMBL" id="UXUI01007941">
    <property type="protein sequence ID" value="VDD89974.1"/>
    <property type="molecule type" value="Genomic_DNA"/>
</dbReference>
<organism evidence="8">
    <name type="scientific">Enterobius vermicularis</name>
    <name type="common">Human pinworm</name>
    <dbReference type="NCBI Taxonomy" id="51028"/>
    <lineage>
        <taxon>Eukaryota</taxon>
        <taxon>Metazoa</taxon>
        <taxon>Ecdysozoa</taxon>
        <taxon>Nematoda</taxon>
        <taxon>Chromadorea</taxon>
        <taxon>Rhabditida</taxon>
        <taxon>Spirurina</taxon>
        <taxon>Oxyuridomorpha</taxon>
        <taxon>Oxyuroidea</taxon>
        <taxon>Oxyuridae</taxon>
        <taxon>Enterobius</taxon>
    </lineage>
</organism>
<evidence type="ECO:0000256" key="3">
    <source>
        <dbReference type="ARBA" id="ARBA00022702"/>
    </source>
</evidence>
<proteinExistence type="inferred from homology"/>